<evidence type="ECO:0000256" key="1">
    <source>
        <dbReference type="SAM" id="MobiDB-lite"/>
    </source>
</evidence>
<comment type="caution">
    <text evidence="2">The sequence shown here is derived from an EMBL/GenBank/DDBJ whole genome shotgun (WGS) entry which is preliminary data.</text>
</comment>
<reference evidence="2 3" key="1">
    <citation type="submission" date="2024-05" db="EMBL/GenBank/DDBJ databases">
        <title>Genome sequencing and assembly of Indian major carp, Cirrhinus mrigala (Hamilton, 1822).</title>
        <authorList>
            <person name="Mohindra V."/>
            <person name="Chowdhury L.M."/>
            <person name="Lal K."/>
            <person name="Jena J.K."/>
        </authorList>
    </citation>
    <scope>NUCLEOTIDE SEQUENCE [LARGE SCALE GENOMIC DNA]</scope>
    <source>
        <strain evidence="2">CM1030</strain>
        <tissue evidence="2">Blood</tissue>
    </source>
</reference>
<dbReference type="EMBL" id="JAMKFB020000005">
    <property type="protein sequence ID" value="KAL0192394.1"/>
    <property type="molecule type" value="Genomic_DNA"/>
</dbReference>
<keyword evidence="3" id="KW-1185">Reference proteome</keyword>
<name>A0ABD0R1L7_CIRMR</name>
<feature type="non-terminal residue" evidence="2">
    <location>
        <position position="1"/>
    </location>
</feature>
<sequence length="57" mass="6049">YGPSQAAPHACQTPTRPDLLAARATEESPSLHFRPAALPGTPLDPQVHGGCHRLSCY</sequence>
<feature type="region of interest" description="Disordered" evidence="1">
    <location>
        <begin position="24"/>
        <end position="44"/>
    </location>
</feature>
<evidence type="ECO:0000313" key="3">
    <source>
        <dbReference type="Proteomes" id="UP001529510"/>
    </source>
</evidence>
<evidence type="ECO:0000313" key="2">
    <source>
        <dbReference type="EMBL" id="KAL0192394.1"/>
    </source>
</evidence>
<dbReference type="AlphaFoldDB" id="A0ABD0R1L7"/>
<protein>
    <submittedName>
        <fullName evidence="2">Uncharacterized protein</fullName>
    </submittedName>
</protein>
<dbReference type="Proteomes" id="UP001529510">
    <property type="component" value="Unassembled WGS sequence"/>
</dbReference>
<organism evidence="2 3">
    <name type="scientific">Cirrhinus mrigala</name>
    <name type="common">Mrigala</name>
    <dbReference type="NCBI Taxonomy" id="683832"/>
    <lineage>
        <taxon>Eukaryota</taxon>
        <taxon>Metazoa</taxon>
        <taxon>Chordata</taxon>
        <taxon>Craniata</taxon>
        <taxon>Vertebrata</taxon>
        <taxon>Euteleostomi</taxon>
        <taxon>Actinopterygii</taxon>
        <taxon>Neopterygii</taxon>
        <taxon>Teleostei</taxon>
        <taxon>Ostariophysi</taxon>
        <taxon>Cypriniformes</taxon>
        <taxon>Cyprinidae</taxon>
        <taxon>Labeoninae</taxon>
        <taxon>Labeonini</taxon>
        <taxon>Cirrhinus</taxon>
    </lineage>
</organism>
<feature type="non-terminal residue" evidence="2">
    <location>
        <position position="57"/>
    </location>
</feature>
<proteinExistence type="predicted"/>
<accession>A0ABD0R1L7</accession>
<gene>
    <name evidence="2" type="ORF">M9458_010690</name>
</gene>